<dbReference type="Pfam" id="PF00397">
    <property type="entry name" value="WW"/>
    <property type="match status" value="1"/>
</dbReference>
<dbReference type="PROSITE" id="PS50020">
    <property type="entry name" value="WW_DOMAIN_2"/>
    <property type="match status" value="1"/>
</dbReference>
<dbReference type="Proteomes" id="UP000807504">
    <property type="component" value="Unassembled WGS sequence"/>
</dbReference>
<feature type="region of interest" description="Disordered" evidence="1">
    <location>
        <begin position="124"/>
        <end position="257"/>
    </location>
</feature>
<comment type="caution">
    <text evidence="3">The sequence shown here is derived from an EMBL/GenBank/DDBJ whole genome shotgun (WGS) entry which is preliminary data.</text>
</comment>
<evidence type="ECO:0000313" key="4">
    <source>
        <dbReference type="Proteomes" id="UP000807504"/>
    </source>
</evidence>
<sequence length="257" mass="29073">MAAVHPQPPQESLPPGWECRFDPRTGRHYFLNHVEHITTWEDPRLRPSTLQQGSYAKYYLYGTGRPTTGQVKQENSVQVDERILMKLCVQFPTVEEGHIWQLLKHCDNNAQEASIRLVSMGYSKRDTPITRPNTSQQIRKPSLEIPRPPPTPERPVIVIPPNASDKLQCDSSREVTPSRSPRKEYMPWIGPDPKNRKGPNSSLCRGPDPSNLSSRSESRAKGPQRDFHKGPLVSFKHSKIAPAPSVVENETDNSRSS</sequence>
<dbReference type="Gene3D" id="2.20.70.10">
    <property type="match status" value="1"/>
</dbReference>
<evidence type="ECO:0000259" key="2">
    <source>
        <dbReference type="PROSITE" id="PS50020"/>
    </source>
</evidence>
<organism evidence="3 4">
    <name type="scientific">Argiope bruennichi</name>
    <name type="common">Wasp spider</name>
    <name type="synonym">Aranea bruennichi</name>
    <dbReference type="NCBI Taxonomy" id="94029"/>
    <lineage>
        <taxon>Eukaryota</taxon>
        <taxon>Metazoa</taxon>
        <taxon>Ecdysozoa</taxon>
        <taxon>Arthropoda</taxon>
        <taxon>Chelicerata</taxon>
        <taxon>Arachnida</taxon>
        <taxon>Araneae</taxon>
        <taxon>Araneomorphae</taxon>
        <taxon>Entelegynae</taxon>
        <taxon>Araneoidea</taxon>
        <taxon>Araneidae</taxon>
        <taxon>Argiope</taxon>
    </lineage>
</organism>
<feature type="compositionally biased region" description="Basic and acidic residues" evidence="1">
    <location>
        <begin position="216"/>
        <end position="229"/>
    </location>
</feature>
<dbReference type="InterPro" id="IPR001202">
    <property type="entry name" value="WW_dom"/>
</dbReference>
<dbReference type="PROSITE" id="PS01159">
    <property type="entry name" value="WW_DOMAIN_1"/>
    <property type="match status" value="1"/>
</dbReference>
<evidence type="ECO:0000313" key="3">
    <source>
        <dbReference type="EMBL" id="KAF8792677.1"/>
    </source>
</evidence>
<feature type="compositionally biased region" description="Polar residues" evidence="1">
    <location>
        <begin position="130"/>
        <end position="139"/>
    </location>
</feature>
<proteinExistence type="predicted"/>
<reference evidence="3" key="1">
    <citation type="journal article" date="2020" name="bioRxiv">
        <title>Chromosome-level reference genome of the European wasp spider Argiope bruennichi: a resource for studies on range expansion and evolutionary adaptation.</title>
        <authorList>
            <person name="Sheffer M.M."/>
            <person name="Hoppe A."/>
            <person name="Krehenwinkel H."/>
            <person name="Uhl G."/>
            <person name="Kuss A.W."/>
            <person name="Jensen L."/>
            <person name="Jensen C."/>
            <person name="Gillespie R.G."/>
            <person name="Hoff K.J."/>
            <person name="Prost S."/>
        </authorList>
    </citation>
    <scope>NUCLEOTIDE SEQUENCE</scope>
</reference>
<protein>
    <submittedName>
        <fullName evidence="3">WW domain-containing transcription regulator</fullName>
    </submittedName>
</protein>
<feature type="domain" description="WW" evidence="2">
    <location>
        <begin position="11"/>
        <end position="45"/>
    </location>
</feature>
<keyword evidence="4" id="KW-1185">Reference proteome</keyword>
<dbReference type="SMART" id="SM00456">
    <property type="entry name" value="WW"/>
    <property type="match status" value="1"/>
</dbReference>
<reference evidence="3" key="2">
    <citation type="submission" date="2020-06" db="EMBL/GenBank/DDBJ databases">
        <authorList>
            <person name="Sheffer M."/>
        </authorList>
    </citation>
    <scope>NUCLEOTIDE SEQUENCE</scope>
</reference>
<dbReference type="AlphaFoldDB" id="A0A8T0FNA5"/>
<dbReference type="InterPro" id="IPR036020">
    <property type="entry name" value="WW_dom_sf"/>
</dbReference>
<dbReference type="EMBL" id="JABXBU010000003">
    <property type="protein sequence ID" value="KAF8792677.1"/>
    <property type="molecule type" value="Genomic_DNA"/>
</dbReference>
<dbReference type="CDD" id="cd00201">
    <property type="entry name" value="WW"/>
    <property type="match status" value="1"/>
</dbReference>
<name>A0A8T0FNA5_ARGBR</name>
<dbReference type="SUPFAM" id="SSF51045">
    <property type="entry name" value="WW domain"/>
    <property type="match status" value="1"/>
</dbReference>
<accession>A0A8T0FNA5</accession>
<evidence type="ECO:0000256" key="1">
    <source>
        <dbReference type="SAM" id="MobiDB-lite"/>
    </source>
</evidence>
<gene>
    <name evidence="3" type="ORF">HNY73_004247</name>
</gene>